<dbReference type="Gene3D" id="2.130.10.10">
    <property type="entry name" value="YVTN repeat-like/Quinoprotein amine dehydrogenase"/>
    <property type="match status" value="1"/>
</dbReference>
<dbReference type="Pfam" id="PF00400">
    <property type="entry name" value="WD40"/>
    <property type="match status" value="1"/>
</dbReference>
<dbReference type="PANTHER" id="PTHR19857">
    <property type="entry name" value="MITOCHONDRIAL DIVISION PROTEIN 1-RELATED"/>
    <property type="match status" value="1"/>
</dbReference>
<evidence type="ECO:0000313" key="5">
    <source>
        <dbReference type="Proteomes" id="UP000218231"/>
    </source>
</evidence>
<dbReference type="Proteomes" id="UP000218231">
    <property type="component" value="Unassembled WGS sequence"/>
</dbReference>
<protein>
    <recommendedName>
        <fullName evidence="6">Anaphase-promoting complex subunit 4 WD40 domain-containing protein</fullName>
    </recommendedName>
</protein>
<keyword evidence="2" id="KW-0677">Repeat</keyword>
<dbReference type="PANTHER" id="PTHR19857:SF8">
    <property type="entry name" value="ANGIO-ASSOCIATED MIGRATORY CELL PROTEIN"/>
    <property type="match status" value="1"/>
</dbReference>
<feature type="region of interest" description="Disordered" evidence="3">
    <location>
        <begin position="21"/>
        <end position="50"/>
    </location>
</feature>
<evidence type="ECO:0000313" key="4">
    <source>
        <dbReference type="EMBL" id="PAV88858.1"/>
    </source>
</evidence>
<dbReference type="InterPro" id="IPR015943">
    <property type="entry name" value="WD40/YVTN_repeat-like_dom_sf"/>
</dbReference>
<dbReference type="AlphaFoldDB" id="A0A2A2LRR5"/>
<evidence type="ECO:0000256" key="3">
    <source>
        <dbReference type="SAM" id="MobiDB-lite"/>
    </source>
</evidence>
<sequence>MDNENPEEVLKKEDVLEVIELEDATDPAGEEIDEDIEAGDDEDQQSTSNNGMDVEVVDDARFALQAHAQDCFCLAICNDRFIVTGGEDDTAFLFDTTVSESDPVLKIEHKDSVIAVAFNHNNSLLATADMSGKIVITQLNDLKTRAELEECSDLEWIEWHTTSDILFAGDKDGILWMWLIGPSGVAQNKVFASAGLPCTAGSVLSDGRRLLAGYSDGLIRLWCLKDQTSTTMKVDSAVTKIERHHLQPISAVGTQSGAVYLFNTSAPEGTLKRLVCFPPLDGSSSNKNEEDEDVGCCVESMQFSEHFPWLVVGRNDGTFTVYEIDNSSPRSIYRSTQMQAIVKVIWSYKGTAPYFTCGSTDGTVRVFDARDGGLVKELGNGGDSVLDMVVLQKEPLQIMTAGENGMIRLFEIAL</sequence>
<dbReference type="EMBL" id="LIAE01006488">
    <property type="protein sequence ID" value="PAV88858.1"/>
    <property type="molecule type" value="Genomic_DNA"/>
</dbReference>
<comment type="caution">
    <text evidence="4">The sequence shown here is derived from an EMBL/GenBank/DDBJ whole genome shotgun (WGS) entry which is preliminary data.</text>
</comment>
<evidence type="ECO:0008006" key="6">
    <source>
        <dbReference type="Google" id="ProtNLM"/>
    </source>
</evidence>
<proteinExistence type="predicted"/>
<dbReference type="SMART" id="SM00320">
    <property type="entry name" value="WD40"/>
    <property type="match status" value="7"/>
</dbReference>
<keyword evidence="1" id="KW-0853">WD repeat</keyword>
<dbReference type="STRING" id="2018661.A0A2A2LRR5"/>
<gene>
    <name evidence="4" type="ORF">WR25_01726</name>
</gene>
<dbReference type="InterPro" id="IPR051179">
    <property type="entry name" value="WD_repeat_multifunction"/>
</dbReference>
<dbReference type="InterPro" id="IPR001680">
    <property type="entry name" value="WD40_rpt"/>
</dbReference>
<reference evidence="4 5" key="1">
    <citation type="journal article" date="2017" name="Curr. Biol.">
        <title>Genome architecture and evolution of a unichromosomal asexual nematode.</title>
        <authorList>
            <person name="Fradin H."/>
            <person name="Zegar C."/>
            <person name="Gutwein M."/>
            <person name="Lucas J."/>
            <person name="Kovtun M."/>
            <person name="Corcoran D."/>
            <person name="Baugh L.R."/>
            <person name="Kiontke K."/>
            <person name="Gunsalus K."/>
            <person name="Fitch D.H."/>
            <person name="Piano F."/>
        </authorList>
    </citation>
    <scope>NUCLEOTIDE SEQUENCE [LARGE SCALE GENOMIC DNA]</scope>
    <source>
        <strain evidence="4">PF1309</strain>
    </source>
</reference>
<name>A0A2A2LRR5_9BILA</name>
<keyword evidence="5" id="KW-1185">Reference proteome</keyword>
<accession>A0A2A2LRR5</accession>
<dbReference type="OrthoDB" id="10261640at2759"/>
<evidence type="ECO:0000256" key="1">
    <source>
        <dbReference type="ARBA" id="ARBA00022574"/>
    </source>
</evidence>
<dbReference type="InterPro" id="IPR036322">
    <property type="entry name" value="WD40_repeat_dom_sf"/>
</dbReference>
<feature type="compositionally biased region" description="Acidic residues" evidence="3">
    <location>
        <begin position="21"/>
        <end position="44"/>
    </location>
</feature>
<organism evidence="4 5">
    <name type="scientific">Diploscapter pachys</name>
    <dbReference type="NCBI Taxonomy" id="2018661"/>
    <lineage>
        <taxon>Eukaryota</taxon>
        <taxon>Metazoa</taxon>
        <taxon>Ecdysozoa</taxon>
        <taxon>Nematoda</taxon>
        <taxon>Chromadorea</taxon>
        <taxon>Rhabditida</taxon>
        <taxon>Rhabditina</taxon>
        <taxon>Rhabditomorpha</taxon>
        <taxon>Rhabditoidea</taxon>
        <taxon>Rhabditidae</taxon>
        <taxon>Diploscapter</taxon>
    </lineage>
</organism>
<evidence type="ECO:0000256" key="2">
    <source>
        <dbReference type="ARBA" id="ARBA00022737"/>
    </source>
</evidence>
<dbReference type="SUPFAM" id="SSF50978">
    <property type="entry name" value="WD40 repeat-like"/>
    <property type="match status" value="1"/>
</dbReference>